<keyword evidence="1 6" id="KW-0489">Methyltransferase</keyword>
<dbReference type="PROSITE" id="PS51679">
    <property type="entry name" value="SAM_MT_C5"/>
    <property type="match status" value="1"/>
</dbReference>
<dbReference type="InterPro" id="IPR029063">
    <property type="entry name" value="SAM-dependent_MTases_sf"/>
</dbReference>
<dbReference type="Gene3D" id="3.90.120.10">
    <property type="entry name" value="DNA Methylase, subunit A, domain 2"/>
    <property type="match status" value="1"/>
</dbReference>
<dbReference type="GO" id="GO:0003886">
    <property type="term" value="F:DNA (cytosine-5-)-methyltransferase activity"/>
    <property type="evidence" value="ECO:0007669"/>
    <property type="project" value="UniProtKB-EC"/>
</dbReference>
<keyword evidence="4" id="KW-0680">Restriction system</keyword>
<dbReference type="Gene3D" id="3.40.50.150">
    <property type="entry name" value="Vaccinia Virus protein VP39"/>
    <property type="match status" value="1"/>
</dbReference>
<dbReference type="InterPro" id="IPR001525">
    <property type="entry name" value="C5_MeTfrase"/>
</dbReference>
<dbReference type="PANTHER" id="PTHR10629:SF52">
    <property type="entry name" value="DNA (CYTOSINE-5)-METHYLTRANSFERASE 1"/>
    <property type="match status" value="1"/>
</dbReference>
<dbReference type="GO" id="GO:0003677">
    <property type="term" value="F:DNA binding"/>
    <property type="evidence" value="ECO:0007669"/>
    <property type="project" value="TreeGrafter"/>
</dbReference>
<evidence type="ECO:0000256" key="4">
    <source>
        <dbReference type="ARBA" id="ARBA00022747"/>
    </source>
</evidence>
<dbReference type="AlphaFoldDB" id="A0A1Y5S3D3"/>
<proteinExistence type="inferred from homology"/>
<gene>
    <name evidence="9" type="primary">aplIM</name>
    <name evidence="9" type="ORF">ROA7023_01023</name>
</gene>
<dbReference type="PRINTS" id="PR00105">
    <property type="entry name" value="C5METTRFRASE"/>
</dbReference>
<comment type="catalytic activity">
    <reaction evidence="5 8">
        <text>a 2'-deoxycytidine in DNA + S-adenosyl-L-methionine = a 5-methyl-2'-deoxycytidine in DNA + S-adenosyl-L-homocysteine + H(+)</text>
        <dbReference type="Rhea" id="RHEA:13681"/>
        <dbReference type="Rhea" id="RHEA-COMP:11369"/>
        <dbReference type="Rhea" id="RHEA-COMP:11370"/>
        <dbReference type="ChEBI" id="CHEBI:15378"/>
        <dbReference type="ChEBI" id="CHEBI:57856"/>
        <dbReference type="ChEBI" id="CHEBI:59789"/>
        <dbReference type="ChEBI" id="CHEBI:85452"/>
        <dbReference type="ChEBI" id="CHEBI:85454"/>
        <dbReference type="EC" id="2.1.1.37"/>
    </reaction>
</comment>
<dbReference type="PROSITE" id="PS00095">
    <property type="entry name" value="C5_MTASE_2"/>
    <property type="match status" value="1"/>
</dbReference>
<dbReference type="RefSeq" id="WP_085877936.1">
    <property type="nucleotide sequence ID" value="NZ_FWFZ01000004.1"/>
</dbReference>
<comment type="similarity">
    <text evidence="6 7">Belongs to the class I-like SAM-binding methyltransferase superfamily. C5-methyltransferase family.</text>
</comment>
<dbReference type="EMBL" id="FWFZ01000004">
    <property type="protein sequence ID" value="SLN30315.1"/>
    <property type="molecule type" value="Genomic_DNA"/>
</dbReference>
<dbReference type="NCBIfam" id="TIGR00675">
    <property type="entry name" value="dcm"/>
    <property type="match status" value="1"/>
</dbReference>
<protein>
    <recommendedName>
        <fullName evidence="8">Cytosine-specific methyltransferase</fullName>
        <ecNumber evidence="8">2.1.1.37</ecNumber>
    </recommendedName>
</protein>
<evidence type="ECO:0000256" key="8">
    <source>
        <dbReference type="RuleBase" id="RU000417"/>
    </source>
</evidence>
<evidence type="ECO:0000313" key="9">
    <source>
        <dbReference type="EMBL" id="SLN30315.1"/>
    </source>
</evidence>
<dbReference type="PANTHER" id="PTHR10629">
    <property type="entry name" value="CYTOSINE-SPECIFIC METHYLTRANSFERASE"/>
    <property type="match status" value="1"/>
</dbReference>
<reference evidence="9 10" key="1">
    <citation type="submission" date="2017-03" db="EMBL/GenBank/DDBJ databases">
        <authorList>
            <person name="Afonso C.L."/>
            <person name="Miller P.J."/>
            <person name="Scott M.A."/>
            <person name="Spackman E."/>
            <person name="Goraichik I."/>
            <person name="Dimitrov K.M."/>
            <person name="Suarez D.L."/>
            <person name="Swayne D.E."/>
        </authorList>
    </citation>
    <scope>NUCLEOTIDE SEQUENCE [LARGE SCALE GENOMIC DNA]</scope>
    <source>
        <strain evidence="9 10">CECT 7023</strain>
    </source>
</reference>
<dbReference type="GO" id="GO:0032259">
    <property type="term" value="P:methylation"/>
    <property type="evidence" value="ECO:0007669"/>
    <property type="project" value="UniProtKB-KW"/>
</dbReference>
<evidence type="ECO:0000256" key="6">
    <source>
        <dbReference type="PROSITE-ProRule" id="PRU01016"/>
    </source>
</evidence>
<dbReference type="InterPro" id="IPR031303">
    <property type="entry name" value="C5_meth_CS"/>
</dbReference>
<evidence type="ECO:0000256" key="7">
    <source>
        <dbReference type="RuleBase" id="RU000416"/>
    </source>
</evidence>
<dbReference type="GO" id="GO:0044027">
    <property type="term" value="P:negative regulation of gene expression via chromosomal CpG island methylation"/>
    <property type="evidence" value="ECO:0007669"/>
    <property type="project" value="TreeGrafter"/>
</dbReference>
<dbReference type="Proteomes" id="UP000193900">
    <property type="component" value="Unassembled WGS sequence"/>
</dbReference>
<sequence>MFAGDSDLSLTSIDLFCGAGGLTLGLENAGFLSVMGLDTNRDAMATYRKAFPDAEAVEGSIAGYDFGQWRGVDLVAGGPPCQPFSNGGKRLAAKDNRDMIPEFARAVNTIMPRAFIMENVAGLLAPRNREYMAEILSLFSDRYTILPPRLINAADYGVPQKRMRIVLIGLLKGSIDFPAPTHLPGRYVTSGSVLRRGETQGYSNPSKIVYARRPDLRPSPYAGQLFNGGGRAINLDLPAPTILASAGGNKTHFIDELHAVIPYHKHLWDGGKPRSGELEGGRRITILESAMLQTFPTEMEFAGSRSSQYTQIGNAVPPRLAEVIGASVARALN</sequence>
<evidence type="ECO:0000256" key="1">
    <source>
        <dbReference type="ARBA" id="ARBA00022603"/>
    </source>
</evidence>
<dbReference type="SUPFAM" id="SSF53335">
    <property type="entry name" value="S-adenosyl-L-methionine-dependent methyltransferases"/>
    <property type="match status" value="1"/>
</dbReference>
<dbReference type="EC" id="2.1.1.37" evidence="8"/>
<dbReference type="InterPro" id="IPR018117">
    <property type="entry name" value="C5_DNA_meth_AS"/>
</dbReference>
<accession>A0A1Y5S3D3</accession>
<keyword evidence="2 6" id="KW-0808">Transferase</keyword>
<keyword evidence="10" id="KW-1185">Reference proteome</keyword>
<organism evidence="9 10">
    <name type="scientific">Roseisalinus antarcticus</name>
    <dbReference type="NCBI Taxonomy" id="254357"/>
    <lineage>
        <taxon>Bacteria</taxon>
        <taxon>Pseudomonadati</taxon>
        <taxon>Pseudomonadota</taxon>
        <taxon>Alphaproteobacteria</taxon>
        <taxon>Rhodobacterales</taxon>
        <taxon>Roseobacteraceae</taxon>
        <taxon>Roseisalinus</taxon>
    </lineage>
</organism>
<dbReference type="InterPro" id="IPR050390">
    <property type="entry name" value="C5-Methyltransferase"/>
</dbReference>
<dbReference type="Pfam" id="PF00145">
    <property type="entry name" value="DNA_methylase"/>
    <property type="match status" value="1"/>
</dbReference>
<name>A0A1Y5S3D3_9RHOB</name>
<evidence type="ECO:0000256" key="2">
    <source>
        <dbReference type="ARBA" id="ARBA00022679"/>
    </source>
</evidence>
<dbReference type="GO" id="GO:0009307">
    <property type="term" value="P:DNA restriction-modification system"/>
    <property type="evidence" value="ECO:0007669"/>
    <property type="project" value="UniProtKB-KW"/>
</dbReference>
<dbReference type="PROSITE" id="PS00094">
    <property type="entry name" value="C5_MTASE_1"/>
    <property type="match status" value="1"/>
</dbReference>
<evidence type="ECO:0000256" key="3">
    <source>
        <dbReference type="ARBA" id="ARBA00022691"/>
    </source>
</evidence>
<keyword evidence="3 6" id="KW-0949">S-adenosyl-L-methionine</keyword>
<feature type="active site" evidence="6">
    <location>
        <position position="81"/>
    </location>
</feature>
<evidence type="ECO:0000256" key="5">
    <source>
        <dbReference type="ARBA" id="ARBA00047422"/>
    </source>
</evidence>
<evidence type="ECO:0000313" key="10">
    <source>
        <dbReference type="Proteomes" id="UP000193900"/>
    </source>
</evidence>